<dbReference type="InterPro" id="IPR021109">
    <property type="entry name" value="Peptidase_aspartic_dom_sf"/>
</dbReference>
<keyword evidence="2" id="KW-1185">Reference proteome</keyword>
<dbReference type="Proteomes" id="UP001172457">
    <property type="component" value="Chromosome 2"/>
</dbReference>
<evidence type="ECO:0000313" key="2">
    <source>
        <dbReference type="Proteomes" id="UP001172457"/>
    </source>
</evidence>
<proteinExistence type="predicted"/>
<reference evidence="1" key="1">
    <citation type="submission" date="2023-03" db="EMBL/GenBank/DDBJ databases">
        <title>Chromosome-scale reference genome and RAD-based genetic map of yellow starthistle (Centaurea solstitialis) reveal putative structural variation and QTLs associated with invader traits.</title>
        <authorList>
            <person name="Reatini B."/>
            <person name="Cang F.A."/>
            <person name="Jiang Q."/>
            <person name="Mckibben M.T.W."/>
            <person name="Barker M.S."/>
            <person name="Rieseberg L.H."/>
            <person name="Dlugosch K.M."/>
        </authorList>
    </citation>
    <scope>NUCLEOTIDE SEQUENCE</scope>
    <source>
        <strain evidence="1">CAN-66</strain>
        <tissue evidence="1">Leaf</tissue>
    </source>
</reference>
<accession>A0AA38TKM6</accession>
<dbReference type="EMBL" id="JARYMX010000002">
    <property type="protein sequence ID" value="KAJ9561759.1"/>
    <property type="molecule type" value="Genomic_DNA"/>
</dbReference>
<dbReference type="Gene3D" id="2.40.70.10">
    <property type="entry name" value="Acid Proteases"/>
    <property type="match status" value="1"/>
</dbReference>
<protein>
    <submittedName>
        <fullName evidence="1">Uncharacterized protein</fullName>
    </submittedName>
</protein>
<comment type="caution">
    <text evidence="1">The sequence shown here is derived from an EMBL/GenBank/DDBJ whole genome shotgun (WGS) entry which is preliminary data.</text>
</comment>
<gene>
    <name evidence="1" type="ORF">OSB04_006919</name>
</gene>
<feature type="non-terminal residue" evidence="1">
    <location>
        <position position="1"/>
    </location>
</feature>
<organism evidence="1 2">
    <name type="scientific">Centaurea solstitialis</name>
    <name type="common">yellow star-thistle</name>
    <dbReference type="NCBI Taxonomy" id="347529"/>
    <lineage>
        <taxon>Eukaryota</taxon>
        <taxon>Viridiplantae</taxon>
        <taxon>Streptophyta</taxon>
        <taxon>Embryophyta</taxon>
        <taxon>Tracheophyta</taxon>
        <taxon>Spermatophyta</taxon>
        <taxon>Magnoliopsida</taxon>
        <taxon>eudicotyledons</taxon>
        <taxon>Gunneridae</taxon>
        <taxon>Pentapetalae</taxon>
        <taxon>asterids</taxon>
        <taxon>campanulids</taxon>
        <taxon>Asterales</taxon>
        <taxon>Asteraceae</taxon>
        <taxon>Carduoideae</taxon>
        <taxon>Cardueae</taxon>
        <taxon>Centaureinae</taxon>
        <taxon>Centaurea</taxon>
    </lineage>
</organism>
<sequence length="229" mass="25330">MEPETLAKAMRIAMKMDENKSRDHRAKGICFQCEGKYTPGHRCPSKTLQVLLVDEEGSDGEEGEDPGHAYLDLVEVSLNSISGLTPPQTMKIKGDIRGTLVLVLIDCGSMHNFISKQVVVCLGLTIANTGVARIRLGNGLFDEGSGTCKGVVLNLPEFQVMEDFYMLQLAEDTTTSPPKLRDEFQAVVDTYRDVFEMSISLPPVRSHDHAITLQEGTVPISVRQYRYPL</sequence>
<evidence type="ECO:0000313" key="1">
    <source>
        <dbReference type="EMBL" id="KAJ9561759.1"/>
    </source>
</evidence>
<dbReference type="CDD" id="cd00303">
    <property type="entry name" value="retropepsin_like"/>
    <property type="match status" value="1"/>
</dbReference>
<dbReference type="AlphaFoldDB" id="A0AA38TKM6"/>
<name>A0AA38TKM6_9ASTR</name>